<feature type="transmembrane region" description="Helical" evidence="1">
    <location>
        <begin position="5"/>
        <end position="28"/>
    </location>
</feature>
<dbReference type="RefSeq" id="WP_187073477.1">
    <property type="nucleotide sequence ID" value="NZ_JACRYL010000034.1"/>
</dbReference>
<feature type="transmembrane region" description="Helical" evidence="1">
    <location>
        <begin position="40"/>
        <end position="61"/>
    </location>
</feature>
<protein>
    <recommendedName>
        <fullName evidence="4">LPXTG-motif cell wall anchor domain-containing protein</fullName>
    </recommendedName>
</protein>
<feature type="transmembrane region" description="Helical" evidence="1">
    <location>
        <begin position="73"/>
        <end position="92"/>
    </location>
</feature>
<evidence type="ECO:0000313" key="3">
    <source>
        <dbReference type="Proteomes" id="UP000652755"/>
    </source>
</evidence>
<evidence type="ECO:0000256" key="1">
    <source>
        <dbReference type="SAM" id="Phobius"/>
    </source>
</evidence>
<evidence type="ECO:0000313" key="2">
    <source>
        <dbReference type="EMBL" id="MBC6113058.1"/>
    </source>
</evidence>
<feature type="transmembrane region" description="Helical" evidence="1">
    <location>
        <begin position="104"/>
        <end position="122"/>
    </location>
</feature>
<organism evidence="2 3">
    <name type="scientific">Pedobacter fastidiosus</name>
    <dbReference type="NCBI Taxonomy" id="2765361"/>
    <lineage>
        <taxon>Bacteria</taxon>
        <taxon>Pseudomonadati</taxon>
        <taxon>Bacteroidota</taxon>
        <taxon>Sphingobacteriia</taxon>
        <taxon>Sphingobacteriales</taxon>
        <taxon>Sphingobacteriaceae</taxon>
        <taxon>Pedobacter</taxon>
    </lineage>
</organism>
<keyword evidence="3" id="KW-1185">Reference proteome</keyword>
<reference evidence="2 3" key="1">
    <citation type="submission" date="2020-08" db="EMBL/GenBank/DDBJ databases">
        <authorList>
            <person name="Sun Q."/>
            <person name="Inoue M."/>
        </authorList>
    </citation>
    <scope>NUCLEOTIDE SEQUENCE [LARGE SCALE GENOMIC DNA]</scope>
    <source>
        <strain evidence="2 3">CCM 8938</strain>
    </source>
</reference>
<keyword evidence="1" id="KW-0472">Membrane</keyword>
<evidence type="ECO:0008006" key="4">
    <source>
        <dbReference type="Google" id="ProtNLM"/>
    </source>
</evidence>
<keyword evidence="1" id="KW-1133">Transmembrane helix</keyword>
<name>A0ABR7KY51_9SPHI</name>
<gene>
    <name evidence="2" type="ORF">H7U22_21790</name>
</gene>
<dbReference type="EMBL" id="JACRYL010000034">
    <property type="protein sequence ID" value="MBC6113058.1"/>
    <property type="molecule type" value="Genomic_DNA"/>
</dbReference>
<keyword evidence="1" id="KW-0812">Transmembrane</keyword>
<dbReference type="Proteomes" id="UP000652755">
    <property type="component" value="Unassembled WGS sequence"/>
</dbReference>
<accession>A0ABR7KY51</accession>
<comment type="caution">
    <text evidence="2">The sequence shown here is derived from an EMBL/GenBank/DDBJ whole genome shotgun (WGS) entry which is preliminary data.</text>
</comment>
<proteinExistence type="predicted"/>
<sequence>MKRKYFLTIASFIAISVGIFALFFPVTLQESKGTLPNNATYVWTSEVGVLLIALGVMAFIVRKEENSKMLSAFLFSNFIIQIGLFTIELIAFMDKIITKPSGVIPNLSIHILLSIGFLYFFLAKEKSS</sequence>